<comment type="cofactor">
    <cofactor evidence="1">
        <name>pyridoxal 5'-phosphate</name>
        <dbReference type="ChEBI" id="CHEBI:597326"/>
    </cofactor>
</comment>
<evidence type="ECO:0000256" key="4">
    <source>
        <dbReference type="ARBA" id="ARBA00023239"/>
    </source>
</evidence>
<dbReference type="InterPro" id="IPR015421">
    <property type="entry name" value="PyrdxlP-dep_Trfase_major"/>
</dbReference>
<gene>
    <name evidence="7" type="ORF">KL86DPRO_20594</name>
</gene>
<protein>
    <submittedName>
        <fullName evidence="7">Threonine aldolase</fullName>
    </submittedName>
</protein>
<dbReference type="GO" id="GO:0008732">
    <property type="term" value="F:L-allo-threonine aldolase activity"/>
    <property type="evidence" value="ECO:0007669"/>
    <property type="project" value="TreeGrafter"/>
</dbReference>
<evidence type="ECO:0000256" key="1">
    <source>
        <dbReference type="ARBA" id="ARBA00001933"/>
    </source>
</evidence>
<proteinExistence type="inferred from homology"/>
<dbReference type="GO" id="GO:0006567">
    <property type="term" value="P:L-threonine catabolic process"/>
    <property type="evidence" value="ECO:0007669"/>
    <property type="project" value="TreeGrafter"/>
</dbReference>
<accession>A0A212K368</accession>
<evidence type="ECO:0000256" key="2">
    <source>
        <dbReference type="ARBA" id="ARBA00006966"/>
    </source>
</evidence>
<dbReference type="AlphaFoldDB" id="A0A212K368"/>
<dbReference type="Gene3D" id="3.40.640.10">
    <property type="entry name" value="Type I PLP-dependent aspartate aminotransferase-like (Major domain)"/>
    <property type="match status" value="1"/>
</dbReference>
<evidence type="ECO:0000259" key="6">
    <source>
        <dbReference type="Pfam" id="PF01212"/>
    </source>
</evidence>
<dbReference type="InterPro" id="IPR023603">
    <property type="entry name" value="Low_specificity_L-TA-like"/>
</dbReference>
<dbReference type="GO" id="GO:0006545">
    <property type="term" value="P:glycine biosynthetic process"/>
    <property type="evidence" value="ECO:0007669"/>
    <property type="project" value="TreeGrafter"/>
</dbReference>
<dbReference type="FunFam" id="3.40.640.10:FF:000030">
    <property type="entry name" value="Low-specificity L-threonine aldolase"/>
    <property type="match status" value="1"/>
</dbReference>
<dbReference type="GO" id="GO:0005829">
    <property type="term" value="C:cytosol"/>
    <property type="evidence" value="ECO:0007669"/>
    <property type="project" value="TreeGrafter"/>
</dbReference>
<dbReference type="EMBL" id="FLUQ01000002">
    <property type="protein sequence ID" value="SBW06048.1"/>
    <property type="molecule type" value="Genomic_DNA"/>
</dbReference>
<feature type="modified residue" description="N6-(pyridoxal phosphate)lysine" evidence="5">
    <location>
        <position position="201"/>
    </location>
</feature>
<comment type="similarity">
    <text evidence="2">Belongs to the threonine aldolase family.</text>
</comment>
<dbReference type="InterPro" id="IPR015424">
    <property type="entry name" value="PyrdxlP-dep_Trfase"/>
</dbReference>
<evidence type="ECO:0000256" key="5">
    <source>
        <dbReference type="PIRSR" id="PIRSR017617-1"/>
    </source>
</evidence>
<keyword evidence="4" id="KW-0456">Lyase</keyword>
<dbReference type="Gene3D" id="3.90.1150.10">
    <property type="entry name" value="Aspartate Aminotransferase, domain 1"/>
    <property type="match status" value="1"/>
</dbReference>
<dbReference type="SUPFAM" id="SSF53383">
    <property type="entry name" value="PLP-dependent transferases"/>
    <property type="match status" value="1"/>
</dbReference>
<reference evidence="7" key="1">
    <citation type="submission" date="2016-04" db="EMBL/GenBank/DDBJ databases">
        <authorList>
            <person name="Evans L.H."/>
            <person name="Alamgir A."/>
            <person name="Owens N."/>
            <person name="Weber N.D."/>
            <person name="Virtaneva K."/>
            <person name="Barbian K."/>
            <person name="Babar A."/>
            <person name="Rosenke K."/>
        </authorList>
    </citation>
    <scope>NUCLEOTIDE SEQUENCE</scope>
    <source>
        <strain evidence="7">86</strain>
    </source>
</reference>
<dbReference type="Pfam" id="PF01212">
    <property type="entry name" value="Beta_elim_lyase"/>
    <property type="match status" value="1"/>
</dbReference>
<sequence>MIDLRSDTLTLPTEAMLHSMQGLALADETVDGDPTVRLLEEKAMALTGKEAAVFVTSGTLGNLLAVKSHAAKGGVDILTDHMAHIWKAEFGGLAAVGHLLCTRISSVKGEMNLQELRDTAEYLANRHGTPPACVCMETTHNYSGGSVLSLEYMRSVHEIAQGLGCPAHLDGARLFNAAAALNVPAKEITKHCDSVTFCLSKGLSAPFGAVLLGDKELIKRARIYRRMMGSGFRQIGLMAAPGVVALDTMIDRLADDNRRCAAIWKLLRAIDHRLVYDDEPPSNIMHLCCTGGSAKEWKEALQAEGVACNVDSPTKLRFVTHRHITDDDLPRVAAAVKKIHETLGN</sequence>
<dbReference type="NCBIfam" id="NF041359">
    <property type="entry name" value="GntG_guanitoxin"/>
    <property type="match status" value="1"/>
</dbReference>
<dbReference type="InterPro" id="IPR015422">
    <property type="entry name" value="PyrdxlP-dep_Trfase_small"/>
</dbReference>
<dbReference type="InterPro" id="IPR001597">
    <property type="entry name" value="ArAA_b-elim_lyase/Thr_aldolase"/>
</dbReference>
<dbReference type="PIRSF" id="PIRSF017617">
    <property type="entry name" value="Thr_aldolase"/>
    <property type="match status" value="1"/>
</dbReference>
<evidence type="ECO:0000313" key="7">
    <source>
        <dbReference type="EMBL" id="SBW06048.1"/>
    </source>
</evidence>
<evidence type="ECO:0000256" key="3">
    <source>
        <dbReference type="ARBA" id="ARBA00022898"/>
    </source>
</evidence>
<organism evidence="7">
    <name type="scientific">uncultured delta proteobacterium</name>
    <dbReference type="NCBI Taxonomy" id="34034"/>
    <lineage>
        <taxon>Bacteria</taxon>
        <taxon>Deltaproteobacteria</taxon>
        <taxon>environmental samples</taxon>
    </lineage>
</organism>
<keyword evidence="3" id="KW-0663">Pyridoxal phosphate</keyword>
<dbReference type="PANTHER" id="PTHR48097">
    <property type="entry name" value="L-THREONINE ALDOLASE-RELATED"/>
    <property type="match status" value="1"/>
</dbReference>
<feature type="domain" description="Aromatic amino acid beta-eliminating lyase/threonine aldolase" evidence="6">
    <location>
        <begin position="3"/>
        <end position="272"/>
    </location>
</feature>
<name>A0A212K368_9DELT</name>
<dbReference type="PANTHER" id="PTHR48097:SF9">
    <property type="entry name" value="L-THREONINE ALDOLASE"/>
    <property type="match status" value="1"/>
</dbReference>